<evidence type="ECO:0000259" key="2">
    <source>
        <dbReference type="Pfam" id="PF07589"/>
    </source>
</evidence>
<feature type="domain" description="Ice-binding protein C-terminal" evidence="2">
    <location>
        <begin position="245"/>
        <end position="267"/>
    </location>
</feature>
<keyword evidence="4" id="KW-1185">Reference proteome</keyword>
<feature type="signal peptide" evidence="1">
    <location>
        <begin position="1"/>
        <end position="19"/>
    </location>
</feature>
<proteinExistence type="predicted"/>
<sequence>MFPKIAFLSGVLAALYAPAALGQTFTLDDTAPYDPFSYRILQDYVVKDGLGDPATVNFNNGTGSGPNPYSVNPVSLKRTMVTTGNGTEVPVFDLCTEMFVGPTGTSTYDVSAGFGSLSASQEGDLRILFSNTLADFLITTASDYDDAAVIGAAIQLAAWEIIEDDAFGAGFYSLDDGGIFPGALSVIDYGTGYDGTADAAILLAESYLAEINAGTWSDNGGYNYFYAEAQGGEQDRMWITVGITTIPEPSTALLTLFGLGLVMRRRR</sequence>
<accession>A0ABN6H734</accession>
<protein>
    <submittedName>
        <fullName evidence="3">PEP-CTERM domain-containing protein</fullName>
    </submittedName>
</protein>
<feature type="chain" id="PRO_5047395477" evidence="1">
    <location>
        <begin position="20"/>
        <end position="267"/>
    </location>
</feature>
<reference evidence="3 4" key="1">
    <citation type="submission" date="2021-06" db="EMBL/GenBank/DDBJ databases">
        <title>Complete genome of Haloferula helveola possessing various polysaccharide degrading enzymes.</title>
        <authorList>
            <person name="Takami H."/>
            <person name="Huang C."/>
            <person name="Hamasaki K."/>
        </authorList>
    </citation>
    <scope>NUCLEOTIDE SEQUENCE [LARGE SCALE GENOMIC DNA]</scope>
    <source>
        <strain evidence="3 4">CN-1</strain>
    </source>
</reference>
<organism evidence="3 4">
    <name type="scientific">Haloferula helveola</name>
    <dbReference type="NCBI Taxonomy" id="490095"/>
    <lineage>
        <taxon>Bacteria</taxon>
        <taxon>Pseudomonadati</taxon>
        <taxon>Verrucomicrobiota</taxon>
        <taxon>Verrucomicrobiia</taxon>
        <taxon>Verrucomicrobiales</taxon>
        <taxon>Verrucomicrobiaceae</taxon>
        <taxon>Haloferula</taxon>
    </lineage>
</organism>
<dbReference type="Proteomes" id="UP001374893">
    <property type="component" value="Chromosome"/>
</dbReference>
<dbReference type="NCBIfam" id="TIGR02595">
    <property type="entry name" value="PEP_CTERM"/>
    <property type="match status" value="1"/>
</dbReference>
<evidence type="ECO:0000313" key="3">
    <source>
        <dbReference type="EMBL" id="BCX49465.1"/>
    </source>
</evidence>
<dbReference type="RefSeq" id="WP_338686068.1">
    <property type="nucleotide sequence ID" value="NZ_AP024702.1"/>
</dbReference>
<gene>
    <name evidence="3" type="ORF">HAHE_33730</name>
</gene>
<keyword evidence="1" id="KW-0732">Signal</keyword>
<evidence type="ECO:0000256" key="1">
    <source>
        <dbReference type="SAM" id="SignalP"/>
    </source>
</evidence>
<dbReference type="Pfam" id="PF07589">
    <property type="entry name" value="PEP-CTERM"/>
    <property type="match status" value="1"/>
</dbReference>
<name>A0ABN6H734_9BACT</name>
<evidence type="ECO:0000313" key="4">
    <source>
        <dbReference type="Proteomes" id="UP001374893"/>
    </source>
</evidence>
<dbReference type="InterPro" id="IPR013424">
    <property type="entry name" value="Ice-binding_C"/>
</dbReference>
<dbReference type="EMBL" id="AP024702">
    <property type="protein sequence ID" value="BCX49465.1"/>
    <property type="molecule type" value="Genomic_DNA"/>
</dbReference>